<dbReference type="GO" id="GO:0005789">
    <property type="term" value="C:endoplasmic reticulum membrane"/>
    <property type="evidence" value="ECO:0007669"/>
    <property type="project" value="UniProtKB-SubCell"/>
</dbReference>
<sequence length="387" mass="43707">MVSSDGWKHMYCSVLCFTSLLFSSQYSAVDTNPLSVYVMQPIWNKIIKIVPLWIAPNLLTFSGFVMILINYFLISFYDWDYTASGTSPGRVPTWVWLFSAFTTFCAYALDSIDGKHARRTQSSSPLGELFDHGLDSWATSIFALSFFSVCSQDNGKTGVSVYTMYMYLSIVLFNFMCSHWEKYNTGVLFLPWGYDLSQVLITAYLLTGIVGVEVWQKPFLFGYYITDVLVILLIGKCLDPWRTSPAHLRKTLKNDSLYEGLLPLVSPLLLFMLLTVWVVLSPGNILAKQPRLFLWMVGVTFSNVTCKVIICQMSSTQPELLHWFLFPLALVVYAAISGLLGQAEEAVLGAFTALVTAAHVHYGVCVGRQLSEHFNIYIFSLKKRVQE</sequence>
<feature type="transmembrane region" description="Helical" evidence="27">
    <location>
        <begin position="221"/>
        <end position="241"/>
    </location>
</feature>
<keyword evidence="15 27" id="KW-0472">Membrane</keyword>
<feature type="transmembrane region" description="Helical" evidence="27">
    <location>
        <begin position="58"/>
        <end position="79"/>
    </location>
</feature>
<evidence type="ECO:0000256" key="14">
    <source>
        <dbReference type="ARBA" id="ARBA00023098"/>
    </source>
</evidence>
<accession>A0A669QT52</accession>
<dbReference type="PIRSF" id="PIRSF015665">
    <property type="entry name" value="CHOPT"/>
    <property type="match status" value="1"/>
</dbReference>
<keyword evidence="16" id="KW-0594">Phospholipid biosynthesis</keyword>
<dbReference type="InterPro" id="IPR014472">
    <property type="entry name" value="CHOPT"/>
</dbReference>
<comment type="catalytic activity">
    <reaction evidence="22">
        <text>1-O-alkyl-2-acyl-sn-glycerol + CDP-ethanolamine = a 1-O-alkyl-2-acyl-sn-glycero-3-phosphoethanolamine + CMP + H(+)</text>
        <dbReference type="Rhea" id="RHEA:36187"/>
        <dbReference type="ChEBI" id="CHEBI:15378"/>
        <dbReference type="ChEBI" id="CHEBI:52595"/>
        <dbReference type="ChEBI" id="CHEBI:57876"/>
        <dbReference type="ChEBI" id="CHEBI:60377"/>
        <dbReference type="ChEBI" id="CHEBI:60520"/>
    </reaction>
    <physiologicalReaction direction="left-to-right" evidence="22">
        <dbReference type="Rhea" id="RHEA:36188"/>
    </physiologicalReaction>
</comment>
<feature type="transmembrane region" description="Helical" evidence="27">
    <location>
        <begin position="196"/>
        <end position="214"/>
    </location>
</feature>
<keyword evidence="7 26" id="KW-0808">Transferase</keyword>
<evidence type="ECO:0000256" key="22">
    <source>
        <dbReference type="ARBA" id="ARBA00052094"/>
    </source>
</evidence>
<dbReference type="GO" id="GO:0005794">
    <property type="term" value="C:Golgi apparatus"/>
    <property type="evidence" value="ECO:0007669"/>
    <property type="project" value="TreeGrafter"/>
</dbReference>
<evidence type="ECO:0000256" key="6">
    <source>
        <dbReference type="ARBA" id="ARBA00022516"/>
    </source>
</evidence>
<evidence type="ECO:0000256" key="3">
    <source>
        <dbReference type="ARBA" id="ARBA00004477"/>
    </source>
</evidence>
<evidence type="ECO:0000256" key="23">
    <source>
        <dbReference type="ARBA" id="ARBA00059224"/>
    </source>
</evidence>
<evidence type="ECO:0000313" key="29">
    <source>
        <dbReference type="Proteomes" id="UP000472261"/>
    </source>
</evidence>
<dbReference type="OMA" id="VWQKPFL"/>
<evidence type="ECO:0000256" key="10">
    <source>
        <dbReference type="ARBA" id="ARBA00022824"/>
    </source>
</evidence>
<reference evidence="28" key="1">
    <citation type="submission" date="2025-08" db="UniProtKB">
        <authorList>
            <consortium name="Ensembl"/>
        </authorList>
    </citation>
    <scope>IDENTIFICATION</scope>
</reference>
<dbReference type="Gene3D" id="1.20.120.1760">
    <property type="match status" value="1"/>
</dbReference>
<evidence type="ECO:0000256" key="13">
    <source>
        <dbReference type="ARBA" id="ARBA00022990"/>
    </source>
</evidence>
<keyword evidence="11" id="KW-0460">Magnesium</keyword>
<keyword evidence="17" id="KW-0464">Manganese</keyword>
<evidence type="ECO:0000256" key="8">
    <source>
        <dbReference type="ARBA" id="ARBA00022692"/>
    </source>
</evidence>
<feature type="transmembrane region" description="Helical" evidence="27">
    <location>
        <begin position="321"/>
        <end position="341"/>
    </location>
</feature>
<feature type="transmembrane region" description="Helical" evidence="27">
    <location>
        <begin position="91"/>
        <end position="109"/>
    </location>
</feature>
<keyword evidence="29" id="KW-1185">Reference proteome</keyword>
<evidence type="ECO:0000256" key="11">
    <source>
        <dbReference type="ARBA" id="ARBA00022842"/>
    </source>
</evidence>
<dbReference type="InterPro" id="IPR043130">
    <property type="entry name" value="CDP-OH_PTrfase_TM_dom"/>
</dbReference>
<evidence type="ECO:0000256" key="4">
    <source>
        <dbReference type="ARBA" id="ARBA00005189"/>
    </source>
</evidence>
<keyword evidence="13" id="KW-0007">Acetylation</keyword>
<dbReference type="Ensembl" id="ENSPCLT00000031624.1">
    <property type="protein sequence ID" value="ENSPCLP00000022830.1"/>
    <property type="gene ID" value="ENSPCLG00000020078.1"/>
</dbReference>
<dbReference type="GO" id="GO:0046872">
    <property type="term" value="F:metal ion binding"/>
    <property type="evidence" value="ECO:0007669"/>
    <property type="project" value="UniProtKB-KW"/>
</dbReference>
<name>A0A669QT52_PHACC</name>
<evidence type="ECO:0000256" key="24">
    <source>
        <dbReference type="ARBA" id="ARBA00070294"/>
    </source>
</evidence>
<comment type="catalytic activity">
    <reaction evidence="21">
        <text>CDP-ethanolamine + a 1,2-diacyl-sn-glycerol = a 1,2-diacyl-sn-glycero-3-phosphoethanolamine + CMP + H(+)</text>
        <dbReference type="Rhea" id="RHEA:32943"/>
        <dbReference type="ChEBI" id="CHEBI:15378"/>
        <dbReference type="ChEBI" id="CHEBI:17815"/>
        <dbReference type="ChEBI" id="CHEBI:57876"/>
        <dbReference type="ChEBI" id="CHEBI:60377"/>
        <dbReference type="ChEBI" id="CHEBI:64612"/>
        <dbReference type="EC" id="2.7.8.1"/>
    </reaction>
    <physiologicalReaction direction="left-to-right" evidence="21">
        <dbReference type="Rhea" id="RHEA:32944"/>
    </physiologicalReaction>
</comment>
<dbReference type="InterPro" id="IPR000462">
    <property type="entry name" value="CDP-OH_P_trans"/>
</dbReference>
<protein>
    <recommendedName>
        <fullName evidence="24">Ethanolaminephosphotransferase 1</fullName>
        <ecNumber evidence="20">2.7.8.1</ecNumber>
    </recommendedName>
    <alternativeName>
        <fullName evidence="25">Selenoprotein I</fullName>
    </alternativeName>
</protein>
<comment type="pathway">
    <text evidence="4">Lipid metabolism.</text>
</comment>
<feature type="transmembrane region" description="Helical" evidence="27">
    <location>
        <begin position="159"/>
        <end position="176"/>
    </location>
</feature>
<dbReference type="PROSITE" id="PS00379">
    <property type="entry name" value="CDP_ALCOHOL_P_TRANSF"/>
    <property type="match status" value="1"/>
</dbReference>
<evidence type="ECO:0000256" key="7">
    <source>
        <dbReference type="ARBA" id="ARBA00022679"/>
    </source>
</evidence>
<evidence type="ECO:0000256" key="27">
    <source>
        <dbReference type="SAM" id="Phobius"/>
    </source>
</evidence>
<comment type="pathway">
    <text evidence="19">Phospholipid metabolism; phosphatidylethanolamine biosynthesis; phosphatidylethanolamine from ethanolamine: step 3/3.</text>
</comment>
<organism evidence="28 29">
    <name type="scientific">Phasianus colchicus</name>
    <name type="common">Common pheasant</name>
    <dbReference type="NCBI Taxonomy" id="9054"/>
    <lineage>
        <taxon>Eukaryota</taxon>
        <taxon>Metazoa</taxon>
        <taxon>Chordata</taxon>
        <taxon>Craniata</taxon>
        <taxon>Vertebrata</taxon>
        <taxon>Euteleostomi</taxon>
        <taxon>Archelosauria</taxon>
        <taxon>Archosauria</taxon>
        <taxon>Dinosauria</taxon>
        <taxon>Saurischia</taxon>
        <taxon>Theropoda</taxon>
        <taxon>Coelurosauria</taxon>
        <taxon>Aves</taxon>
        <taxon>Neognathae</taxon>
        <taxon>Galloanserae</taxon>
        <taxon>Galliformes</taxon>
        <taxon>Phasianidae</taxon>
        <taxon>Phasianinae</taxon>
        <taxon>Phasianus</taxon>
    </lineage>
</organism>
<feature type="transmembrane region" description="Helical" evidence="27">
    <location>
        <begin position="261"/>
        <end position="280"/>
    </location>
</feature>
<evidence type="ECO:0000256" key="25">
    <source>
        <dbReference type="ARBA" id="ARBA00083013"/>
    </source>
</evidence>
<dbReference type="Proteomes" id="UP000472261">
    <property type="component" value="Unplaced"/>
</dbReference>
<evidence type="ECO:0000256" key="18">
    <source>
        <dbReference type="ARBA" id="ARBA00023264"/>
    </source>
</evidence>
<dbReference type="AlphaFoldDB" id="A0A669QT52"/>
<keyword evidence="8 27" id="KW-0812">Transmembrane</keyword>
<evidence type="ECO:0000256" key="12">
    <source>
        <dbReference type="ARBA" id="ARBA00022989"/>
    </source>
</evidence>
<keyword evidence="6" id="KW-0444">Lipid biosynthesis</keyword>
<keyword evidence="18" id="KW-1208">Phospholipid metabolism</keyword>
<evidence type="ECO:0000256" key="2">
    <source>
        <dbReference type="ARBA" id="ARBA00001946"/>
    </source>
</evidence>
<dbReference type="PANTHER" id="PTHR10414:SF35">
    <property type="entry name" value="SELENOPROTEIN I"/>
    <property type="match status" value="1"/>
</dbReference>
<dbReference type="GO" id="GO:0006646">
    <property type="term" value="P:phosphatidylethanolamine biosynthetic process"/>
    <property type="evidence" value="ECO:0007669"/>
    <property type="project" value="TreeGrafter"/>
</dbReference>
<dbReference type="InterPro" id="IPR048254">
    <property type="entry name" value="CDP_ALCOHOL_P_TRANSF_CS"/>
</dbReference>
<evidence type="ECO:0000256" key="16">
    <source>
        <dbReference type="ARBA" id="ARBA00023209"/>
    </source>
</evidence>
<dbReference type="Pfam" id="PF01066">
    <property type="entry name" value="CDP-OH_P_transf"/>
    <property type="match status" value="1"/>
</dbReference>
<evidence type="ECO:0000256" key="19">
    <source>
        <dbReference type="ARBA" id="ARBA00037891"/>
    </source>
</evidence>
<evidence type="ECO:0000256" key="9">
    <source>
        <dbReference type="ARBA" id="ARBA00022723"/>
    </source>
</evidence>
<comment type="cofactor">
    <cofactor evidence="2">
        <name>Mg(2+)</name>
        <dbReference type="ChEBI" id="CHEBI:18420"/>
    </cofactor>
</comment>
<dbReference type="GO" id="GO:0004307">
    <property type="term" value="F:ethanolaminephosphotransferase activity"/>
    <property type="evidence" value="ECO:0007669"/>
    <property type="project" value="UniProtKB-EC"/>
</dbReference>
<comment type="cofactor">
    <cofactor evidence="1">
        <name>Mn(2+)</name>
        <dbReference type="ChEBI" id="CHEBI:29035"/>
    </cofactor>
</comment>
<comment type="subcellular location">
    <subcellularLocation>
        <location evidence="3">Endoplasmic reticulum membrane</location>
        <topology evidence="3">Multi-pass membrane protein</topology>
    </subcellularLocation>
</comment>
<dbReference type="FunFam" id="1.20.120.1760:FF:000006">
    <property type="entry name" value="Putative ethanolaminephosphotransferase 1"/>
    <property type="match status" value="1"/>
</dbReference>
<proteinExistence type="inferred from homology"/>
<dbReference type="PANTHER" id="PTHR10414">
    <property type="entry name" value="ETHANOLAMINEPHOSPHOTRANSFERASE"/>
    <property type="match status" value="1"/>
</dbReference>
<keyword evidence="10" id="KW-0256">Endoplasmic reticulum</keyword>
<evidence type="ECO:0000256" key="20">
    <source>
        <dbReference type="ARBA" id="ARBA00038986"/>
    </source>
</evidence>
<evidence type="ECO:0000256" key="1">
    <source>
        <dbReference type="ARBA" id="ARBA00001936"/>
    </source>
</evidence>
<feature type="transmembrane region" description="Helical" evidence="27">
    <location>
        <begin position="292"/>
        <end position="315"/>
    </location>
</feature>
<dbReference type="EC" id="2.7.8.1" evidence="20"/>
<evidence type="ECO:0000256" key="21">
    <source>
        <dbReference type="ARBA" id="ARBA00048120"/>
    </source>
</evidence>
<keyword evidence="12 27" id="KW-1133">Transmembrane helix</keyword>
<evidence type="ECO:0000256" key="5">
    <source>
        <dbReference type="ARBA" id="ARBA00010441"/>
    </source>
</evidence>
<evidence type="ECO:0000256" key="15">
    <source>
        <dbReference type="ARBA" id="ARBA00023136"/>
    </source>
</evidence>
<keyword evidence="9" id="KW-0479">Metal-binding</keyword>
<keyword evidence="14" id="KW-0443">Lipid metabolism</keyword>
<comment type="similarity">
    <text evidence="5 26">Belongs to the CDP-alcohol phosphatidyltransferase class-I family.</text>
</comment>
<reference evidence="28" key="2">
    <citation type="submission" date="2025-09" db="UniProtKB">
        <authorList>
            <consortium name="Ensembl"/>
        </authorList>
    </citation>
    <scope>IDENTIFICATION</scope>
</reference>
<evidence type="ECO:0000256" key="26">
    <source>
        <dbReference type="RuleBase" id="RU003750"/>
    </source>
</evidence>
<comment type="function">
    <text evidence="23">Ethanolaminephosphotransferase that catalyzes the transfer of phosphoethanolamine (PE) from CDP-ethanolamine to lipid acceptors, the final step in the synthesis of PE via the 'Kennedy' pathway. PE is the second most abundant phospholipid of membranes in mammals and is involved in various membrane-related cellular processes. The enzyme is critical for the synthesis of several PE species and also catalyzes the synthesis of plasmanyl-PE, a lipid required for proper myelination and neurodevelopment, from 1-alkyl-2-acylglycerol.</text>
</comment>
<evidence type="ECO:0000313" key="28">
    <source>
        <dbReference type="Ensembl" id="ENSPCLP00000022830.1"/>
    </source>
</evidence>
<evidence type="ECO:0000256" key="17">
    <source>
        <dbReference type="ARBA" id="ARBA00023211"/>
    </source>
</evidence>